<proteinExistence type="predicted"/>
<keyword evidence="3 6" id="KW-0812">Transmembrane</keyword>
<gene>
    <name evidence="7" type="ORF">ERX46_06690</name>
</gene>
<evidence type="ECO:0000256" key="6">
    <source>
        <dbReference type="SAM" id="Phobius"/>
    </source>
</evidence>
<evidence type="ECO:0000256" key="4">
    <source>
        <dbReference type="ARBA" id="ARBA00022989"/>
    </source>
</evidence>
<feature type="transmembrane region" description="Helical" evidence="6">
    <location>
        <begin position="140"/>
        <end position="164"/>
    </location>
</feature>
<keyword evidence="5 6" id="KW-0472">Membrane</keyword>
<evidence type="ECO:0000256" key="5">
    <source>
        <dbReference type="ARBA" id="ARBA00023136"/>
    </source>
</evidence>
<sequence length="296" mass="33863">MLFIGVLYFFVQQLSRIEFNQFQSLKIENPIWFILVLFFLPLNWGLELFKWQRILKVNQISYSLKDLTHSLFSGVTTGIITPNRIGNFIGRMLFFKGKVRGQLILGTLYSNFAQFIVTLIFGGIGFLFLFDFLLSSFGNAIVSVLIVIFVLSILFYFAVPFVPLSRIKFLNKKQNILIQFQKQSIYLVFPLLTISGMRYLVFSTQFLFMLMAFGISPSFMLYAGIFLVYLVSTLTPSLLFGKLIIRETAGLIILSLFVENDAIIVISSLLLWFINLGIPSLLGLVFIIRKKTIVNA</sequence>
<feature type="transmembrane region" description="Helical" evidence="6">
    <location>
        <begin position="112"/>
        <end position="134"/>
    </location>
</feature>
<dbReference type="RefSeq" id="WP_130093064.1">
    <property type="nucleotide sequence ID" value="NZ_SETE01000002.1"/>
</dbReference>
<feature type="transmembrane region" description="Helical" evidence="6">
    <location>
        <begin position="263"/>
        <end position="288"/>
    </location>
</feature>
<reference evidence="7 8" key="1">
    <citation type="submission" date="2019-02" db="EMBL/GenBank/DDBJ databases">
        <title>Genome sequence of the sea-ice species Brumimicrobium glaciale.</title>
        <authorList>
            <person name="Bowman J.P."/>
        </authorList>
    </citation>
    <scope>NUCLEOTIDE SEQUENCE [LARGE SCALE GENOMIC DNA]</scope>
    <source>
        <strain evidence="7 8">IC156</strain>
    </source>
</reference>
<dbReference type="InterPro" id="IPR022791">
    <property type="entry name" value="L-PG_synthase/AglD"/>
</dbReference>
<comment type="subcellular location">
    <subcellularLocation>
        <location evidence="1">Cell membrane</location>
        <topology evidence="1">Multi-pass membrane protein</topology>
    </subcellularLocation>
</comment>
<keyword evidence="4 6" id="KW-1133">Transmembrane helix</keyword>
<dbReference type="OrthoDB" id="1121314at2"/>
<evidence type="ECO:0008006" key="9">
    <source>
        <dbReference type="Google" id="ProtNLM"/>
    </source>
</evidence>
<dbReference type="AlphaFoldDB" id="A0A4V1WG09"/>
<evidence type="ECO:0000256" key="3">
    <source>
        <dbReference type="ARBA" id="ARBA00022692"/>
    </source>
</evidence>
<evidence type="ECO:0000256" key="1">
    <source>
        <dbReference type="ARBA" id="ARBA00004651"/>
    </source>
</evidence>
<evidence type="ECO:0000313" key="7">
    <source>
        <dbReference type="EMBL" id="RYM35056.1"/>
    </source>
</evidence>
<organism evidence="7 8">
    <name type="scientific">Brumimicrobium glaciale</name>
    <dbReference type="NCBI Taxonomy" id="200475"/>
    <lineage>
        <taxon>Bacteria</taxon>
        <taxon>Pseudomonadati</taxon>
        <taxon>Bacteroidota</taxon>
        <taxon>Flavobacteriia</taxon>
        <taxon>Flavobacteriales</taxon>
        <taxon>Crocinitomicaceae</taxon>
        <taxon>Brumimicrobium</taxon>
    </lineage>
</organism>
<evidence type="ECO:0000256" key="2">
    <source>
        <dbReference type="ARBA" id="ARBA00022475"/>
    </source>
</evidence>
<feature type="transmembrane region" description="Helical" evidence="6">
    <location>
        <begin position="238"/>
        <end position="257"/>
    </location>
</feature>
<feature type="transmembrane region" description="Helical" evidence="6">
    <location>
        <begin position="208"/>
        <end position="231"/>
    </location>
</feature>
<keyword evidence="2" id="KW-1003">Cell membrane</keyword>
<comment type="caution">
    <text evidence="7">The sequence shown here is derived from an EMBL/GenBank/DDBJ whole genome shotgun (WGS) entry which is preliminary data.</text>
</comment>
<feature type="transmembrane region" description="Helical" evidence="6">
    <location>
        <begin position="185"/>
        <end position="202"/>
    </location>
</feature>
<dbReference type="Proteomes" id="UP000293952">
    <property type="component" value="Unassembled WGS sequence"/>
</dbReference>
<keyword evidence="8" id="KW-1185">Reference proteome</keyword>
<dbReference type="EMBL" id="SETE01000002">
    <property type="protein sequence ID" value="RYM35056.1"/>
    <property type="molecule type" value="Genomic_DNA"/>
</dbReference>
<name>A0A4V1WG09_9FLAO</name>
<dbReference type="GO" id="GO:0005886">
    <property type="term" value="C:plasma membrane"/>
    <property type="evidence" value="ECO:0007669"/>
    <property type="project" value="UniProtKB-SubCell"/>
</dbReference>
<accession>A0A4V1WG09</accession>
<evidence type="ECO:0000313" key="8">
    <source>
        <dbReference type="Proteomes" id="UP000293952"/>
    </source>
</evidence>
<dbReference type="Pfam" id="PF03706">
    <property type="entry name" value="LPG_synthase_TM"/>
    <property type="match status" value="1"/>
</dbReference>
<feature type="transmembrane region" description="Helical" evidence="6">
    <location>
        <begin position="32"/>
        <end position="49"/>
    </location>
</feature>
<protein>
    <recommendedName>
        <fullName evidence="9">Flippase-like domain-containing protein</fullName>
    </recommendedName>
</protein>